<evidence type="ECO:0000313" key="1">
    <source>
        <dbReference type="EMBL" id="MBW0557550.1"/>
    </source>
</evidence>
<accession>A0A9Q3J764</accession>
<gene>
    <name evidence="1" type="ORF">O181_097265</name>
</gene>
<dbReference type="EMBL" id="AVOT02065450">
    <property type="protein sequence ID" value="MBW0557550.1"/>
    <property type="molecule type" value="Genomic_DNA"/>
</dbReference>
<dbReference type="SUPFAM" id="SSF56672">
    <property type="entry name" value="DNA/RNA polymerases"/>
    <property type="match status" value="1"/>
</dbReference>
<reference evidence="1" key="1">
    <citation type="submission" date="2021-03" db="EMBL/GenBank/DDBJ databases">
        <title>Draft genome sequence of rust myrtle Austropuccinia psidii MF-1, a brazilian biotype.</title>
        <authorList>
            <person name="Quecine M.C."/>
            <person name="Pachon D.M.R."/>
            <person name="Bonatelli M.L."/>
            <person name="Correr F.H."/>
            <person name="Franceschini L.M."/>
            <person name="Leite T.F."/>
            <person name="Margarido G.R.A."/>
            <person name="Almeida C.A."/>
            <person name="Ferrarezi J.A."/>
            <person name="Labate C.A."/>
        </authorList>
    </citation>
    <scope>NUCLEOTIDE SEQUENCE</scope>
    <source>
        <strain evidence="1">MF-1</strain>
    </source>
</reference>
<keyword evidence="2" id="KW-1185">Reference proteome</keyword>
<dbReference type="Proteomes" id="UP000765509">
    <property type="component" value="Unassembled WGS sequence"/>
</dbReference>
<name>A0A9Q3J764_9BASI</name>
<dbReference type="Gene3D" id="3.10.10.10">
    <property type="entry name" value="HIV Type 1 Reverse Transcriptase, subunit A, domain 1"/>
    <property type="match status" value="1"/>
</dbReference>
<protein>
    <submittedName>
        <fullName evidence="1">Uncharacterized protein</fullName>
    </submittedName>
</protein>
<dbReference type="InterPro" id="IPR043502">
    <property type="entry name" value="DNA/RNA_pol_sf"/>
</dbReference>
<comment type="caution">
    <text evidence="1">The sequence shown here is derived from an EMBL/GenBank/DDBJ whole genome shotgun (WGS) entry which is preliminary data.</text>
</comment>
<sequence length="242" mass="27381">MDLIHVQDSNIQRTKPSRGKCYTAGSSFVTHIMINNKEANIHLDSGAFSTCVGKDYLDRIYTNWKEELIPIEGIKLRSASQNMHPLCILETAMIFPHPAGSIRLKDQLIEAQISPELTLGMKEELSEFLFQYREAFSSDNKPLGAIQGHEVDIILNVEIPYPPLLRRPAYSASPMAREVLDSHINELLKLGAHRNVGHNEEVEVTTPVIITLHNDKSRMVGDFRALNTYAVLDRYPILRIHV</sequence>
<dbReference type="OrthoDB" id="3250101at2759"/>
<organism evidence="1 2">
    <name type="scientific">Austropuccinia psidii MF-1</name>
    <dbReference type="NCBI Taxonomy" id="1389203"/>
    <lineage>
        <taxon>Eukaryota</taxon>
        <taxon>Fungi</taxon>
        <taxon>Dikarya</taxon>
        <taxon>Basidiomycota</taxon>
        <taxon>Pucciniomycotina</taxon>
        <taxon>Pucciniomycetes</taxon>
        <taxon>Pucciniales</taxon>
        <taxon>Sphaerophragmiaceae</taxon>
        <taxon>Austropuccinia</taxon>
    </lineage>
</organism>
<dbReference type="AlphaFoldDB" id="A0A9Q3J764"/>
<evidence type="ECO:0000313" key="2">
    <source>
        <dbReference type="Proteomes" id="UP000765509"/>
    </source>
</evidence>
<proteinExistence type="predicted"/>